<dbReference type="RefSeq" id="XP_005990925.1">
    <property type="nucleotide sequence ID" value="XM_005990863.3"/>
</dbReference>
<dbReference type="PIRSF" id="PIRSF005461">
    <property type="entry name" value="23S_rRNA_mtase"/>
    <property type="match status" value="1"/>
</dbReference>
<dbReference type="InterPro" id="IPR002877">
    <property type="entry name" value="RNA_MeTrfase_FtsJ_dom"/>
</dbReference>
<dbReference type="Proteomes" id="UP000008672">
    <property type="component" value="Unassembled WGS sequence"/>
</dbReference>
<evidence type="ECO:0000256" key="3">
    <source>
        <dbReference type="ARBA" id="ARBA00022552"/>
    </source>
</evidence>
<dbReference type="PANTHER" id="PTHR10920">
    <property type="entry name" value="RIBOSOMAL RNA METHYLTRANSFERASE"/>
    <property type="match status" value="1"/>
</dbReference>
<dbReference type="Ensembl" id="ENSLACT00000018969.1">
    <property type="protein sequence ID" value="ENSLACP00000018836.1"/>
    <property type="gene ID" value="ENSLACG00000016579.1"/>
</dbReference>
<dbReference type="GeneTree" id="ENSGT00730000111241"/>
<dbReference type="CTD" id="29960"/>
<dbReference type="InterPro" id="IPR015507">
    <property type="entry name" value="rRNA-MeTfrase_E"/>
</dbReference>
<dbReference type="OMA" id="HRQTDHL"/>
<dbReference type="InterPro" id="IPR029063">
    <property type="entry name" value="SAM-dependent_MTases_sf"/>
</dbReference>
<feature type="active site" description="Proton acceptor" evidence="15">
    <location>
        <position position="194"/>
    </location>
</feature>
<keyword evidence="5" id="KW-0808">Transferase</keyword>
<evidence type="ECO:0000313" key="18">
    <source>
        <dbReference type="Proteomes" id="UP000008672"/>
    </source>
</evidence>
<dbReference type="Pfam" id="PF01728">
    <property type="entry name" value="FtsJ"/>
    <property type="match status" value="1"/>
</dbReference>
<keyword evidence="7" id="KW-0809">Transit peptide</keyword>
<dbReference type="eggNOG" id="KOG4589">
    <property type="taxonomic scope" value="Eukaryota"/>
</dbReference>
<keyword evidence="8" id="KW-0496">Mitochondrion</keyword>
<reference evidence="17" key="2">
    <citation type="submission" date="2025-08" db="UniProtKB">
        <authorList>
            <consortium name="Ensembl"/>
        </authorList>
    </citation>
    <scope>IDENTIFICATION</scope>
</reference>
<comment type="similarity">
    <text evidence="2">Belongs to the class I-like SAM-binding methyltransferase superfamily. RNA methyltransferase RlmE family.</text>
</comment>
<keyword evidence="3" id="KW-0698">rRNA processing</keyword>
<evidence type="ECO:0000256" key="4">
    <source>
        <dbReference type="ARBA" id="ARBA00022603"/>
    </source>
</evidence>
<dbReference type="GO" id="GO:0005759">
    <property type="term" value="C:mitochondrial matrix"/>
    <property type="evidence" value="ECO:0007669"/>
    <property type="project" value="UniProtKB-ARBA"/>
</dbReference>
<keyword evidence="4" id="KW-0489">Methyltransferase</keyword>
<dbReference type="FunFam" id="3.40.50.150:FF:000129">
    <property type="entry name" value="Mitochondrial rRNA methyltransferase 2"/>
    <property type="match status" value="1"/>
</dbReference>
<dbReference type="AlphaFoldDB" id="H3BAB5"/>
<comment type="function">
    <text evidence="11">S-adenosyl-L-methionine-dependent 2'-O-ribose methyltransferase that catalyzes the formation of 2'-O-methyluridine at position 1369 (Um1369) in the 16S mitochondrial large subunit ribosomal RNA (mtLSU rRNA), a universally conserved modification in the peptidyl transferase domain of the mtLSU rRNA. This activity may require prior 2'-O-methylguanosine modification at position 1370 (Gm1370) by MRM3. Essential for late-stage assembly of mtLSU required for efficient translation of mitochondrial DNA encoded proteins; methyltransferase activity is not required for this function. Essential for mitochondrial respiratory function.</text>
</comment>
<dbReference type="Gene3D" id="3.40.50.150">
    <property type="entry name" value="Vaccinia Virus protein VP39"/>
    <property type="match status" value="1"/>
</dbReference>
<sequence>MSSWTSSRLFHSAARCFKKASQNLKGKSTAEQCWLVRQLRDPFVRASWEQNYRCRSAFKLLEVDEKHGLLCPGLRVIDCGAAPGAWSQVAVQKVNSSGTNPDAPVGFVVGIDLFRIHPLDGAVFLENADITDTTTHIRLQEVLPGGRADVILSDMAPNASGVRELDHEHLIDMCFSLLDLAKVVLQPGGVILCKFWDGRKSSLFRDQLLHSFQNVKTIKPQASRKESAETYYLAKNYQIK</sequence>
<dbReference type="Bgee" id="ENSLACG00000016579">
    <property type="expression patterns" value="Expressed in muscle tissue and 3 other cell types or tissues"/>
</dbReference>
<dbReference type="GO" id="GO:0008650">
    <property type="term" value="F:rRNA (uridine-2'-O-)-methyltransferase activity"/>
    <property type="evidence" value="ECO:0007669"/>
    <property type="project" value="TreeGrafter"/>
</dbReference>
<evidence type="ECO:0000256" key="2">
    <source>
        <dbReference type="ARBA" id="ARBA00009258"/>
    </source>
</evidence>
<dbReference type="InterPro" id="IPR050082">
    <property type="entry name" value="RNA_methyltr_RlmE"/>
</dbReference>
<reference evidence="17" key="3">
    <citation type="submission" date="2025-09" db="UniProtKB">
        <authorList>
            <consortium name="Ensembl"/>
        </authorList>
    </citation>
    <scope>IDENTIFICATION</scope>
</reference>
<dbReference type="SUPFAM" id="SSF53335">
    <property type="entry name" value="S-adenosyl-L-methionine-dependent methyltransferases"/>
    <property type="match status" value="1"/>
</dbReference>
<organism evidence="17 18">
    <name type="scientific">Latimeria chalumnae</name>
    <name type="common">Coelacanth</name>
    <dbReference type="NCBI Taxonomy" id="7897"/>
    <lineage>
        <taxon>Eukaryota</taxon>
        <taxon>Metazoa</taxon>
        <taxon>Chordata</taxon>
        <taxon>Craniata</taxon>
        <taxon>Vertebrata</taxon>
        <taxon>Euteleostomi</taxon>
        <taxon>Coelacanthiformes</taxon>
        <taxon>Coelacanthidae</taxon>
        <taxon>Latimeria</taxon>
    </lineage>
</organism>
<evidence type="ECO:0000256" key="10">
    <source>
        <dbReference type="ARBA" id="ARBA00051808"/>
    </source>
</evidence>
<keyword evidence="18" id="KW-1185">Reference proteome</keyword>
<dbReference type="HAMAP" id="MF_01547">
    <property type="entry name" value="RNA_methyltr_E"/>
    <property type="match status" value="1"/>
</dbReference>
<evidence type="ECO:0000256" key="6">
    <source>
        <dbReference type="ARBA" id="ARBA00022691"/>
    </source>
</evidence>
<dbReference type="HOGENOM" id="CLU_009422_4_2_1"/>
<evidence type="ECO:0000256" key="15">
    <source>
        <dbReference type="PIRSR" id="PIRSR005461-1"/>
    </source>
</evidence>
<name>H3BAB5_LATCH</name>
<proteinExistence type="inferred from homology"/>
<comment type="subcellular location">
    <subcellularLocation>
        <location evidence="1">Mitochondrion</location>
    </subcellularLocation>
</comment>
<evidence type="ECO:0000259" key="16">
    <source>
        <dbReference type="Pfam" id="PF01728"/>
    </source>
</evidence>
<evidence type="ECO:0000256" key="13">
    <source>
        <dbReference type="ARBA" id="ARBA00080354"/>
    </source>
</evidence>
<evidence type="ECO:0000256" key="7">
    <source>
        <dbReference type="ARBA" id="ARBA00022946"/>
    </source>
</evidence>
<dbReference type="KEGG" id="lcm:102349708"/>
<dbReference type="FunCoup" id="H3BAB5">
    <property type="interactions" value="2083"/>
</dbReference>
<dbReference type="GO" id="GO:1902775">
    <property type="term" value="P:mitochondrial large ribosomal subunit assembly"/>
    <property type="evidence" value="ECO:0007669"/>
    <property type="project" value="UniProtKB-ARBA"/>
</dbReference>
<feature type="domain" description="Ribosomal RNA methyltransferase FtsJ" evidence="16">
    <location>
        <begin position="52"/>
        <end position="237"/>
    </location>
</feature>
<evidence type="ECO:0000256" key="9">
    <source>
        <dbReference type="ARBA" id="ARBA00041184"/>
    </source>
</evidence>
<evidence type="ECO:0000256" key="11">
    <source>
        <dbReference type="ARBA" id="ARBA00058412"/>
    </source>
</evidence>
<dbReference type="PANTHER" id="PTHR10920:SF18">
    <property type="entry name" value="RRNA METHYLTRANSFERASE 2, MITOCHONDRIAL"/>
    <property type="match status" value="1"/>
</dbReference>
<dbReference type="InParanoid" id="H3BAB5"/>
<evidence type="ECO:0000256" key="5">
    <source>
        <dbReference type="ARBA" id="ARBA00022679"/>
    </source>
</evidence>
<evidence type="ECO:0000256" key="12">
    <source>
        <dbReference type="ARBA" id="ARBA00076606"/>
    </source>
</evidence>
<comment type="catalytic activity">
    <reaction evidence="10">
        <text>uridine(1369) in 16S rRNA + S-adenosyl-L-methionine = 2'-O-methyluridine(1369) in 16S rRNA + S-adenosyl-L-homocysteine + H(+)</text>
        <dbReference type="Rhea" id="RHEA:47764"/>
        <dbReference type="Rhea" id="RHEA-COMP:11903"/>
        <dbReference type="Rhea" id="RHEA-COMP:11904"/>
        <dbReference type="ChEBI" id="CHEBI:15378"/>
        <dbReference type="ChEBI" id="CHEBI:57856"/>
        <dbReference type="ChEBI" id="CHEBI:59789"/>
        <dbReference type="ChEBI" id="CHEBI:65315"/>
        <dbReference type="ChEBI" id="CHEBI:74478"/>
    </reaction>
</comment>
<gene>
    <name evidence="17" type="primary">MRM2</name>
</gene>
<dbReference type="EMBL" id="AFYH01029955">
    <property type="status" value="NOT_ANNOTATED_CDS"/>
    <property type="molecule type" value="Genomic_DNA"/>
</dbReference>
<dbReference type="OrthoDB" id="20105at2759"/>
<evidence type="ECO:0000256" key="8">
    <source>
        <dbReference type="ARBA" id="ARBA00023128"/>
    </source>
</evidence>
<protein>
    <recommendedName>
        <fullName evidence="9">rRNA methyltransferase 2, mitochondrial</fullName>
    </recommendedName>
    <alternativeName>
        <fullName evidence="14">16S rRNA (uridine(1369)-2'-O)-methyltransferase</fullName>
    </alternativeName>
    <alternativeName>
        <fullName evidence="12">16S rRNA [Um1369] 2'-O-methyltransferase</fullName>
    </alternativeName>
    <alternativeName>
        <fullName evidence="13">Protein ftsJ homolog 2</fullName>
    </alternativeName>
</protein>
<reference evidence="18" key="1">
    <citation type="submission" date="2011-08" db="EMBL/GenBank/DDBJ databases">
        <title>The draft genome of Latimeria chalumnae.</title>
        <authorList>
            <person name="Di Palma F."/>
            <person name="Alfoldi J."/>
            <person name="Johnson J."/>
            <person name="Berlin A."/>
            <person name="Gnerre S."/>
            <person name="Jaffe D."/>
            <person name="MacCallum I."/>
            <person name="Young S."/>
            <person name="Walker B.J."/>
            <person name="Lander E."/>
            <person name="Lindblad-Toh K."/>
        </authorList>
    </citation>
    <scope>NUCLEOTIDE SEQUENCE [LARGE SCALE GENOMIC DNA]</scope>
    <source>
        <strain evidence="18">Wild caught</strain>
    </source>
</reference>
<evidence type="ECO:0000256" key="14">
    <source>
        <dbReference type="ARBA" id="ARBA00082868"/>
    </source>
</evidence>
<evidence type="ECO:0000256" key="1">
    <source>
        <dbReference type="ARBA" id="ARBA00004173"/>
    </source>
</evidence>
<dbReference type="GeneID" id="102349708"/>
<accession>H3BAB5</accession>
<keyword evidence="6 15" id="KW-0949">S-adenosyl-L-methionine</keyword>
<dbReference type="STRING" id="7897.ENSLACP00000018836"/>
<evidence type="ECO:0000313" key="17">
    <source>
        <dbReference type="Ensembl" id="ENSLACP00000018836.1"/>
    </source>
</evidence>